<dbReference type="InParanoid" id="A0A024FSZ7"/>
<gene>
    <name evidence="2" type="ORF">BN9_075910</name>
    <name evidence="3" type="ORF">BN9_130110</name>
</gene>
<feature type="signal peptide" evidence="1">
    <location>
        <begin position="1"/>
        <end position="20"/>
    </location>
</feature>
<proteinExistence type="predicted"/>
<evidence type="ECO:0000313" key="3">
    <source>
        <dbReference type="EMBL" id="CCI11492.1"/>
    </source>
</evidence>
<evidence type="ECO:0000313" key="4">
    <source>
        <dbReference type="Proteomes" id="UP000053237"/>
    </source>
</evidence>
<feature type="chain" id="PRO_5007368428" evidence="1">
    <location>
        <begin position="21"/>
        <end position="91"/>
    </location>
</feature>
<dbReference type="EMBL" id="CAIX01000135">
    <property type="protein sequence ID" value="CCI10195.1"/>
    <property type="molecule type" value="Genomic_DNA"/>
</dbReference>
<keyword evidence="1" id="KW-0732">Signal</keyword>
<protein>
    <submittedName>
        <fullName evidence="2">Uncharacterized protein</fullName>
    </submittedName>
</protein>
<comment type="caution">
    <text evidence="2">The sequence shown here is derived from an EMBL/GenBank/DDBJ whole genome shotgun (WGS) entry which is preliminary data.</text>
</comment>
<dbReference type="AlphaFoldDB" id="A0A024FSZ7"/>
<name>A0A024FSZ7_9STRA</name>
<organism evidence="2 4">
    <name type="scientific">Albugo candida</name>
    <dbReference type="NCBI Taxonomy" id="65357"/>
    <lineage>
        <taxon>Eukaryota</taxon>
        <taxon>Sar</taxon>
        <taxon>Stramenopiles</taxon>
        <taxon>Oomycota</taxon>
        <taxon>Peronosporomycetes</taxon>
        <taxon>Albuginales</taxon>
        <taxon>Albuginaceae</taxon>
        <taxon>Albugo</taxon>
    </lineage>
</organism>
<dbReference type="Proteomes" id="UP000053237">
    <property type="component" value="Unassembled WGS sequence"/>
</dbReference>
<reference evidence="2 4" key="1">
    <citation type="submission" date="2012-05" db="EMBL/GenBank/DDBJ databases">
        <title>Recombination and specialization in a pathogen metapopulation.</title>
        <authorList>
            <person name="Gardiner A."/>
            <person name="Kemen E."/>
            <person name="Schultz-Larsen T."/>
            <person name="MacLean D."/>
            <person name="Van Oosterhout C."/>
            <person name="Jones J.D.G."/>
        </authorList>
    </citation>
    <scope>NUCLEOTIDE SEQUENCE [LARGE SCALE GENOMIC DNA]</scope>
    <source>
        <strain evidence="2 4">Ac Nc2</strain>
    </source>
</reference>
<evidence type="ECO:0000256" key="1">
    <source>
        <dbReference type="SAM" id="SignalP"/>
    </source>
</evidence>
<evidence type="ECO:0000313" key="2">
    <source>
        <dbReference type="EMBL" id="CCI10195.1"/>
    </source>
</evidence>
<accession>A0A024FSZ7</accession>
<sequence>MAPYLLVPFLLYIYWRWLVCLIEKKEPDYPTDAYYRSCYYWGTLGRAKYSFCMKFEIYIEEQCSICYVSTNAKGFVGRIGLRKMNSNESKT</sequence>
<keyword evidence="4" id="KW-1185">Reference proteome</keyword>
<dbReference type="EMBL" id="CAIX01001112">
    <property type="protein sequence ID" value="CCI11492.1"/>
    <property type="molecule type" value="Genomic_DNA"/>
</dbReference>